<evidence type="ECO:0000313" key="2">
    <source>
        <dbReference type="Proteomes" id="UP000195105"/>
    </source>
</evidence>
<dbReference type="RefSeq" id="WP_086599254.1">
    <property type="nucleotide sequence ID" value="NZ_NGFN01000008.1"/>
</dbReference>
<evidence type="ECO:0000313" key="1">
    <source>
        <dbReference type="EMBL" id="OUD04687.1"/>
    </source>
</evidence>
<accession>A0A243SAI8</accession>
<reference evidence="1 2" key="1">
    <citation type="submission" date="2017-05" db="EMBL/GenBank/DDBJ databases">
        <title>Biotechnological potential of actinobacteria isolated from South African environments.</title>
        <authorList>
            <person name="Le Roes-Hill M."/>
            <person name="Prins A."/>
            <person name="Durrell K.A."/>
        </authorList>
    </citation>
    <scope>NUCLEOTIDE SEQUENCE [LARGE SCALE GENOMIC DNA]</scope>
    <source>
        <strain evidence="1 2">HMC13</strain>
    </source>
</reference>
<sequence length="215" mass="23851">MARLQILELPEGSGDDRPPFVLVVDQYEPQRYILGADQPEPVDQFEGIAEQIGARAVLVFEDTIDIPANDTTAYLNAGDSRPELVVELAGRDIDGAIDAAIRKVKDGPRLARERTEIARDMDRLANHKAAITDALGIDRLRDWDDIRNAAAGLKRERDTHAAAIERVRRTPTKPEIMNAQQENPTVWMHGYECGVLAAKSDLRPHNEPTSKPTDA</sequence>
<comment type="caution">
    <text evidence="1">The sequence shown here is derived from an EMBL/GenBank/DDBJ whole genome shotgun (WGS) entry which is preliminary data.</text>
</comment>
<organism evidence="1 2">
    <name type="scientific">Streptomyces swartbergensis</name>
    <dbReference type="NCBI Taxonomy" id="487165"/>
    <lineage>
        <taxon>Bacteria</taxon>
        <taxon>Bacillati</taxon>
        <taxon>Actinomycetota</taxon>
        <taxon>Actinomycetes</taxon>
        <taxon>Kitasatosporales</taxon>
        <taxon>Streptomycetaceae</taxon>
        <taxon>Streptomyces</taxon>
    </lineage>
</organism>
<proteinExistence type="predicted"/>
<gene>
    <name evidence="1" type="ORF">CA983_02725</name>
</gene>
<dbReference type="AlphaFoldDB" id="A0A243SAI8"/>
<name>A0A243SAI8_9ACTN</name>
<dbReference type="Proteomes" id="UP000195105">
    <property type="component" value="Unassembled WGS sequence"/>
</dbReference>
<protein>
    <submittedName>
        <fullName evidence="1">Uncharacterized protein</fullName>
    </submittedName>
</protein>
<dbReference type="EMBL" id="NGFN01000008">
    <property type="protein sequence ID" value="OUD04687.1"/>
    <property type="molecule type" value="Genomic_DNA"/>
</dbReference>
<keyword evidence="2" id="KW-1185">Reference proteome</keyword>